<keyword evidence="3" id="KW-1185">Reference proteome</keyword>
<evidence type="ECO:0000313" key="2">
    <source>
        <dbReference type="EMBL" id="TQL77222.1"/>
    </source>
</evidence>
<sequence length="66" mass="7148">MTPKSWRKSSRSNSGPGQCVEVGTLDGTWIAVRDSKLTTTVDFPTLTVPATDWASLLTDIQASHLD</sequence>
<dbReference type="Pfam" id="PF04149">
    <property type="entry name" value="DUF397"/>
    <property type="match status" value="1"/>
</dbReference>
<dbReference type="AlphaFoldDB" id="A0A543AXB7"/>
<dbReference type="InParanoid" id="A0A543AXB7"/>
<accession>A0A543AXB7</accession>
<organism evidence="2 3">
    <name type="scientific">Stackebrandtia endophytica</name>
    <dbReference type="NCBI Taxonomy" id="1496996"/>
    <lineage>
        <taxon>Bacteria</taxon>
        <taxon>Bacillati</taxon>
        <taxon>Actinomycetota</taxon>
        <taxon>Actinomycetes</taxon>
        <taxon>Glycomycetales</taxon>
        <taxon>Glycomycetaceae</taxon>
        <taxon>Stackebrandtia</taxon>
    </lineage>
</organism>
<feature type="domain" description="DUF397" evidence="1">
    <location>
        <begin position="5"/>
        <end position="60"/>
    </location>
</feature>
<reference evidence="2 3" key="1">
    <citation type="submission" date="2019-06" db="EMBL/GenBank/DDBJ databases">
        <title>Sequencing the genomes of 1000 actinobacteria strains.</title>
        <authorList>
            <person name="Klenk H.-P."/>
        </authorList>
    </citation>
    <scope>NUCLEOTIDE SEQUENCE [LARGE SCALE GENOMIC DNA]</scope>
    <source>
        <strain evidence="2 3">DSM 45928</strain>
    </source>
</reference>
<dbReference type="EMBL" id="VFOW01000001">
    <property type="protein sequence ID" value="TQL77222.1"/>
    <property type="molecule type" value="Genomic_DNA"/>
</dbReference>
<protein>
    <submittedName>
        <fullName evidence="2">Uncharacterized protein DUF397</fullName>
    </submittedName>
</protein>
<name>A0A543AXB7_9ACTN</name>
<dbReference type="RefSeq" id="WP_142039781.1">
    <property type="nucleotide sequence ID" value="NZ_JBHTGS010000001.1"/>
</dbReference>
<comment type="caution">
    <text evidence="2">The sequence shown here is derived from an EMBL/GenBank/DDBJ whole genome shotgun (WGS) entry which is preliminary data.</text>
</comment>
<dbReference type="Proteomes" id="UP000317043">
    <property type="component" value="Unassembled WGS sequence"/>
</dbReference>
<dbReference type="InterPro" id="IPR007278">
    <property type="entry name" value="DUF397"/>
</dbReference>
<proteinExistence type="predicted"/>
<gene>
    <name evidence="2" type="ORF">FB566_2773</name>
</gene>
<evidence type="ECO:0000259" key="1">
    <source>
        <dbReference type="Pfam" id="PF04149"/>
    </source>
</evidence>
<dbReference type="OrthoDB" id="3697275at2"/>
<evidence type="ECO:0000313" key="3">
    <source>
        <dbReference type="Proteomes" id="UP000317043"/>
    </source>
</evidence>